<evidence type="ECO:0000256" key="4">
    <source>
        <dbReference type="ARBA" id="ARBA00022519"/>
    </source>
</evidence>
<dbReference type="GO" id="GO:0055085">
    <property type="term" value="P:transmembrane transport"/>
    <property type="evidence" value="ECO:0007669"/>
    <property type="project" value="InterPro"/>
</dbReference>
<feature type="transmembrane region" description="Helical" evidence="8">
    <location>
        <begin position="441"/>
        <end position="463"/>
    </location>
</feature>
<evidence type="ECO:0000313" key="10">
    <source>
        <dbReference type="EMBL" id="MBK1855585.1"/>
    </source>
</evidence>
<keyword evidence="7 8" id="KW-0472">Membrane</keyword>
<dbReference type="SUPFAM" id="SSF161098">
    <property type="entry name" value="MetI-like"/>
    <property type="match status" value="2"/>
</dbReference>
<dbReference type="PROSITE" id="PS50928">
    <property type="entry name" value="ABC_TM1"/>
    <property type="match status" value="2"/>
</dbReference>
<evidence type="ECO:0000256" key="7">
    <source>
        <dbReference type="ARBA" id="ARBA00023136"/>
    </source>
</evidence>
<feature type="domain" description="ABC transmembrane type-1" evidence="9">
    <location>
        <begin position="305"/>
        <end position="517"/>
    </location>
</feature>
<evidence type="ECO:0000256" key="5">
    <source>
        <dbReference type="ARBA" id="ARBA00022692"/>
    </source>
</evidence>
<keyword evidence="6 8" id="KW-1133">Transmembrane helix</keyword>
<feature type="transmembrane region" description="Helical" evidence="8">
    <location>
        <begin position="52"/>
        <end position="75"/>
    </location>
</feature>
<evidence type="ECO:0000259" key="9">
    <source>
        <dbReference type="PROSITE" id="PS50928"/>
    </source>
</evidence>
<organism evidence="10 11">
    <name type="scientific">Oceaniferula flava</name>
    <dbReference type="NCBI Taxonomy" id="2800421"/>
    <lineage>
        <taxon>Bacteria</taxon>
        <taxon>Pseudomonadati</taxon>
        <taxon>Verrucomicrobiota</taxon>
        <taxon>Verrucomicrobiia</taxon>
        <taxon>Verrucomicrobiales</taxon>
        <taxon>Verrucomicrobiaceae</taxon>
        <taxon>Oceaniferula</taxon>
    </lineage>
</organism>
<dbReference type="Gene3D" id="1.10.3720.10">
    <property type="entry name" value="MetI-like"/>
    <property type="match status" value="2"/>
</dbReference>
<feature type="transmembrane region" description="Helical" evidence="8">
    <location>
        <begin position="126"/>
        <end position="143"/>
    </location>
</feature>
<keyword evidence="4" id="KW-0997">Cell inner membrane</keyword>
<sequence>MTRWLSRYPSYLLSAVIAVLALAPIAVLYYLAKGAEVYFSEETWRILKNTLLLTATTVVGSIVIGVPLAFLTAYCKLPLQRLWVIALATPLAMPSYLGAFTFYAAFGKGGELEKLIGLTLPRMEGLAGATVVMTLYSYPFVFLTTRAALRGLDGNIVNAARTLGLSLPGSLWRVVLPRVRNGIAAGSLLVALYTLSDFGTPAIMQLDTFTRAIFVEYNAFGLDRAALFSLQLIFLVVVVLVAEFCFRSVRENSGHCLSLQPSRAGVAFSLIPVAGIVALAIGLPLLIFGIWLKREGAGDFDQIIAWNSLKVSLIAAGVAVIVALPVAYAATIGKVGRFLERIVYLGYGVPGIVMGTALVYLGLRAEAEIYKASEENPEVTQFLEKWGLEEPFLYQTLALLVIAYVLRFLPLAVGTIRATLEKIDGNMVHAARTLGAGRSEVFLRVTMPLAMRGIVAGAALVFLETMRELPATLLLRPNEYETLTTEIWLVYEAGYFGRAAIPGLLLVLFSAIGLAIMLAGERRAEKLLLHQEES</sequence>
<evidence type="ECO:0000313" key="11">
    <source>
        <dbReference type="Proteomes" id="UP000634206"/>
    </source>
</evidence>
<feature type="transmembrane region" description="Helical" evidence="8">
    <location>
        <begin position="183"/>
        <end position="206"/>
    </location>
</feature>
<keyword evidence="11" id="KW-1185">Reference proteome</keyword>
<comment type="similarity">
    <text evidence="8">Belongs to the binding-protein-dependent transport system permease family.</text>
</comment>
<evidence type="ECO:0000256" key="3">
    <source>
        <dbReference type="ARBA" id="ARBA00022475"/>
    </source>
</evidence>
<feature type="transmembrane region" description="Helical" evidence="8">
    <location>
        <begin position="311"/>
        <end position="330"/>
    </location>
</feature>
<keyword evidence="2 8" id="KW-0813">Transport</keyword>
<feature type="transmembrane region" description="Helical" evidence="8">
    <location>
        <begin position="266"/>
        <end position="291"/>
    </location>
</feature>
<reference evidence="10" key="1">
    <citation type="submission" date="2021-01" db="EMBL/GenBank/DDBJ databases">
        <title>Modified the classification status of verrucomicrobia.</title>
        <authorList>
            <person name="Feng X."/>
        </authorList>
    </citation>
    <scope>NUCLEOTIDE SEQUENCE</scope>
    <source>
        <strain evidence="10">5K15</strain>
    </source>
</reference>
<dbReference type="InterPro" id="IPR000515">
    <property type="entry name" value="MetI-like"/>
</dbReference>
<comment type="subcellular location">
    <subcellularLocation>
        <location evidence="1">Cell inner membrane</location>
        <topology evidence="1">Multi-pass membrane protein</topology>
    </subcellularLocation>
    <subcellularLocation>
        <location evidence="8">Cell membrane</location>
        <topology evidence="8">Multi-pass membrane protein</topology>
    </subcellularLocation>
</comment>
<keyword evidence="3" id="KW-1003">Cell membrane</keyword>
<feature type="domain" description="ABC transmembrane type-1" evidence="9">
    <location>
        <begin position="47"/>
        <end position="245"/>
    </location>
</feature>
<dbReference type="InterPro" id="IPR035906">
    <property type="entry name" value="MetI-like_sf"/>
</dbReference>
<protein>
    <submittedName>
        <fullName evidence="10">Iron ABC transporter permease</fullName>
    </submittedName>
</protein>
<feature type="transmembrane region" description="Helical" evidence="8">
    <location>
        <begin position="392"/>
        <end position="420"/>
    </location>
</feature>
<accession>A0AAE2VCE5</accession>
<dbReference type="AlphaFoldDB" id="A0AAE2VCE5"/>
<dbReference type="Pfam" id="PF00528">
    <property type="entry name" value="BPD_transp_1"/>
    <property type="match status" value="2"/>
</dbReference>
<feature type="transmembrane region" description="Helical" evidence="8">
    <location>
        <begin position="12"/>
        <end position="32"/>
    </location>
</feature>
<comment type="caution">
    <text evidence="10">The sequence shown here is derived from an EMBL/GenBank/DDBJ whole genome shotgun (WGS) entry which is preliminary data.</text>
</comment>
<name>A0AAE2VCE5_9BACT</name>
<evidence type="ECO:0000256" key="6">
    <source>
        <dbReference type="ARBA" id="ARBA00022989"/>
    </source>
</evidence>
<feature type="transmembrane region" description="Helical" evidence="8">
    <location>
        <begin position="226"/>
        <end position="246"/>
    </location>
</feature>
<dbReference type="EMBL" id="JAENIG010000007">
    <property type="protein sequence ID" value="MBK1855585.1"/>
    <property type="molecule type" value="Genomic_DNA"/>
</dbReference>
<dbReference type="RefSeq" id="WP_309490198.1">
    <property type="nucleotide sequence ID" value="NZ_JAENIG010000007.1"/>
</dbReference>
<feature type="transmembrane region" description="Helical" evidence="8">
    <location>
        <begin position="82"/>
        <end position="106"/>
    </location>
</feature>
<evidence type="ECO:0000256" key="8">
    <source>
        <dbReference type="RuleBase" id="RU363032"/>
    </source>
</evidence>
<keyword evidence="5 8" id="KW-0812">Transmembrane</keyword>
<dbReference type="Proteomes" id="UP000634206">
    <property type="component" value="Unassembled WGS sequence"/>
</dbReference>
<dbReference type="CDD" id="cd06261">
    <property type="entry name" value="TM_PBP2"/>
    <property type="match status" value="2"/>
</dbReference>
<feature type="transmembrane region" description="Helical" evidence="8">
    <location>
        <begin position="499"/>
        <end position="519"/>
    </location>
</feature>
<feature type="transmembrane region" description="Helical" evidence="8">
    <location>
        <begin position="342"/>
        <end position="363"/>
    </location>
</feature>
<dbReference type="PANTHER" id="PTHR43357:SF3">
    <property type="entry name" value="FE(3+)-TRANSPORT SYSTEM PERMEASE PROTEIN FBPB 2"/>
    <property type="match status" value="1"/>
</dbReference>
<proteinExistence type="inferred from homology"/>
<dbReference type="GO" id="GO:0005886">
    <property type="term" value="C:plasma membrane"/>
    <property type="evidence" value="ECO:0007669"/>
    <property type="project" value="UniProtKB-SubCell"/>
</dbReference>
<dbReference type="PANTHER" id="PTHR43357">
    <property type="entry name" value="INNER MEMBRANE ABC TRANSPORTER PERMEASE PROTEIN YDCV"/>
    <property type="match status" value="1"/>
</dbReference>
<gene>
    <name evidence="10" type="ORF">JIN83_11485</name>
</gene>
<evidence type="ECO:0000256" key="1">
    <source>
        <dbReference type="ARBA" id="ARBA00004429"/>
    </source>
</evidence>
<evidence type="ECO:0000256" key="2">
    <source>
        <dbReference type="ARBA" id="ARBA00022448"/>
    </source>
</evidence>